<accession>E4N8S3</accession>
<dbReference type="InterPro" id="IPR051610">
    <property type="entry name" value="GPI/OXD"/>
</dbReference>
<dbReference type="Pfam" id="PF07883">
    <property type="entry name" value="Cupin_2"/>
    <property type="match status" value="1"/>
</dbReference>
<evidence type="ECO:0000313" key="5">
    <source>
        <dbReference type="Proteomes" id="UP000007076"/>
    </source>
</evidence>
<protein>
    <recommendedName>
        <fullName evidence="3">Cupin type-2 domain-containing protein</fullName>
    </recommendedName>
</protein>
<dbReference type="HOGENOM" id="CLU_135029_0_0_11"/>
<keyword evidence="5" id="KW-1185">Reference proteome</keyword>
<evidence type="ECO:0000259" key="3">
    <source>
        <dbReference type="Pfam" id="PF07883"/>
    </source>
</evidence>
<dbReference type="PATRIC" id="fig|452652.3.peg.1786"/>
<proteinExistence type="predicted"/>
<name>E4N8S3_KITSK</name>
<feature type="domain" description="Cupin type-2" evidence="3">
    <location>
        <begin position="58"/>
        <end position="125"/>
    </location>
</feature>
<dbReference type="SUPFAM" id="SSF51182">
    <property type="entry name" value="RmlC-like cupins"/>
    <property type="match status" value="1"/>
</dbReference>
<dbReference type="EMBL" id="AP010968">
    <property type="protein sequence ID" value="BAJ27604.1"/>
    <property type="molecule type" value="Genomic_DNA"/>
</dbReference>
<keyword evidence="1" id="KW-0479">Metal-binding</keyword>
<dbReference type="GO" id="GO:0046872">
    <property type="term" value="F:metal ion binding"/>
    <property type="evidence" value="ECO:0007669"/>
    <property type="project" value="UniProtKB-KW"/>
</dbReference>
<dbReference type="InterPro" id="IPR011051">
    <property type="entry name" value="RmlC_Cupin_sf"/>
</dbReference>
<dbReference type="InterPro" id="IPR014710">
    <property type="entry name" value="RmlC-like_jellyroll"/>
</dbReference>
<dbReference type="PANTHER" id="PTHR35848:SF6">
    <property type="entry name" value="CUPIN TYPE-2 DOMAIN-CONTAINING PROTEIN"/>
    <property type="match status" value="1"/>
</dbReference>
<dbReference type="InterPro" id="IPR013096">
    <property type="entry name" value="Cupin_2"/>
</dbReference>
<sequence>MPGTDLPPGLPPEPSPGPPPGLVIRRQEPDHLERAHGLDLRLLHPWGDLTTPFHGAWCVLRPGDLTDTHQHTERELFICLSGRGEVRTPDGHRHPIAAGDLVLLPADTDHAVANPHDTDFAYYAIWWQA</sequence>
<dbReference type="eggNOG" id="COG0662">
    <property type="taxonomic scope" value="Bacteria"/>
</dbReference>
<evidence type="ECO:0000256" key="1">
    <source>
        <dbReference type="ARBA" id="ARBA00022723"/>
    </source>
</evidence>
<evidence type="ECO:0000256" key="2">
    <source>
        <dbReference type="SAM" id="MobiDB-lite"/>
    </source>
</evidence>
<evidence type="ECO:0000313" key="4">
    <source>
        <dbReference type="EMBL" id="BAJ27604.1"/>
    </source>
</evidence>
<dbReference type="Gene3D" id="2.60.120.10">
    <property type="entry name" value="Jelly Rolls"/>
    <property type="match status" value="1"/>
</dbReference>
<dbReference type="Proteomes" id="UP000007076">
    <property type="component" value="Chromosome"/>
</dbReference>
<feature type="compositionally biased region" description="Pro residues" evidence="2">
    <location>
        <begin position="8"/>
        <end position="21"/>
    </location>
</feature>
<dbReference type="AlphaFoldDB" id="E4N8S3"/>
<dbReference type="PANTHER" id="PTHR35848">
    <property type="entry name" value="OXALATE-BINDING PROTEIN"/>
    <property type="match status" value="1"/>
</dbReference>
<dbReference type="STRING" id="452652.KSE_17800"/>
<dbReference type="RefSeq" id="WP_014134922.1">
    <property type="nucleotide sequence ID" value="NC_016109.1"/>
</dbReference>
<gene>
    <name evidence="4" type="ordered locus">KSE_17800</name>
</gene>
<feature type="region of interest" description="Disordered" evidence="2">
    <location>
        <begin position="1"/>
        <end position="25"/>
    </location>
</feature>
<reference evidence="4 5" key="1">
    <citation type="journal article" date="2010" name="DNA Res.">
        <title>Genome sequence of Kitasatospora setae NBRC 14216T: an evolutionary snapshot of the family Streptomycetaceae.</title>
        <authorList>
            <person name="Ichikawa N."/>
            <person name="Oguchi A."/>
            <person name="Ikeda H."/>
            <person name="Ishikawa J."/>
            <person name="Kitani S."/>
            <person name="Watanabe Y."/>
            <person name="Nakamura S."/>
            <person name="Katano Y."/>
            <person name="Kishi E."/>
            <person name="Sasagawa M."/>
            <person name="Ankai A."/>
            <person name="Fukui S."/>
            <person name="Hashimoto Y."/>
            <person name="Kamata S."/>
            <person name="Otoguro M."/>
            <person name="Tanikawa S."/>
            <person name="Nihira T."/>
            <person name="Horinouchi S."/>
            <person name="Ohnishi Y."/>
            <person name="Hayakawa M."/>
            <person name="Kuzuyama T."/>
            <person name="Arisawa A."/>
            <person name="Nomoto F."/>
            <person name="Miura H."/>
            <person name="Takahashi Y."/>
            <person name="Fujita N."/>
        </authorList>
    </citation>
    <scope>NUCLEOTIDE SEQUENCE [LARGE SCALE GENOMIC DNA]</scope>
    <source>
        <strain evidence="5">ATCC 33774 / DSM 43861 / JCM 3304 / KCC A-0304 / NBRC 14216 / KM-6054</strain>
    </source>
</reference>
<organism evidence="4 5">
    <name type="scientific">Kitasatospora setae (strain ATCC 33774 / DSM 43861 / JCM 3304 / KCC A-0304 / NBRC 14216 / KM-6054)</name>
    <name type="common">Streptomyces setae</name>
    <dbReference type="NCBI Taxonomy" id="452652"/>
    <lineage>
        <taxon>Bacteria</taxon>
        <taxon>Bacillati</taxon>
        <taxon>Actinomycetota</taxon>
        <taxon>Actinomycetes</taxon>
        <taxon>Kitasatosporales</taxon>
        <taxon>Streptomycetaceae</taxon>
        <taxon>Kitasatospora</taxon>
    </lineage>
</organism>
<dbReference type="KEGG" id="ksk:KSE_17800"/>